<proteinExistence type="predicted"/>
<protein>
    <submittedName>
        <fullName evidence="2">Uncharacterized protein</fullName>
    </submittedName>
</protein>
<organism evidence="2 3">
    <name type="scientific">Phyllosticta citriasiana</name>
    <dbReference type="NCBI Taxonomy" id="595635"/>
    <lineage>
        <taxon>Eukaryota</taxon>
        <taxon>Fungi</taxon>
        <taxon>Dikarya</taxon>
        <taxon>Ascomycota</taxon>
        <taxon>Pezizomycotina</taxon>
        <taxon>Dothideomycetes</taxon>
        <taxon>Dothideomycetes incertae sedis</taxon>
        <taxon>Botryosphaeriales</taxon>
        <taxon>Phyllostictaceae</taxon>
        <taxon>Phyllosticta</taxon>
    </lineage>
</organism>
<sequence>MATEAATTGSTGRDDASQSASQPAPNLELHISKLKRCALIDLTHGPLSLPSSRPLRPSPLFPPFSPYINTYIHTYIYTYTHNHKPTHHTTPHHHQTRVRQALGLAKHAPSHTATPQHTTPRHGPSKKRGKKKKKKNPAVSRKGKRSTTDTRAGACVCAYTSQGTSHESDERGGKRWACGMVCDLWVRGCVGALVCRWSVGVGLGG</sequence>
<evidence type="ECO:0000256" key="1">
    <source>
        <dbReference type="SAM" id="MobiDB-lite"/>
    </source>
</evidence>
<accession>A0ABR1KCP6</accession>
<gene>
    <name evidence="2" type="ORF">IWZ03DRAFT_49210</name>
</gene>
<evidence type="ECO:0000313" key="3">
    <source>
        <dbReference type="Proteomes" id="UP001363622"/>
    </source>
</evidence>
<evidence type="ECO:0000313" key="2">
    <source>
        <dbReference type="EMBL" id="KAK7511995.1"/>
    </source>
</evidence>
<feature type="region of interest" description="Disordered" evidence="1">
    <location>
        <begin position="106"/>
        <end position="147"/>
    </location>
</feature>
<feature type="compositionally biased region" description="Basic residues" evidence="1">
    <location>
        <begin position="119"/>
        <end position="145"/>
    </location>
</feature>
<dbReference type="Proteomes" id="UP001363622">
    <property type="component" value="Unassembled WGS sequence"/>
</dbReference>
<comment type="caution">
    <text evidence="2">The sequence shown here is derived from an EMBL/GenBank/DDBJ whole genome shotgun (WGS) entry which is preliminary data.</text>
</comment>
<keyword evidence="3" id="KW-1185">Reference proteome</keyword>
<feature type="region of interest" description="Disordered" evidence="1">
    <location>
        <begin position="1"/>
        <end position="24"/>
    </location>
</feature>
<dbReference type="EMBL" id="JBBPHU010000011">
    <property type="protein sequence ID" value="KAK7511995.1"/>
    <property type="molecule type" value="Genomic_DNA"/>
</dbReference>
<name>A0ABR1KCP6_9PEZI</name>
<reference evidence="2 3" key="1">
    <citation type="submission" date="2024-04" db="EMBL/GenBank/DDBJ databases">
        <title>Phyllosticta paracitricarpa is synonymous to the EU quarantine fungus P. citricarpa based on phylogenomic analyses.</title>
        <authorList>
            <consortium name="Lawrence Berkeley National Laboratory"/>
            <person name="Van Ingen-Buijs V.A."/>
            <person name="Van Westerhoven A.C."/>
            <person name="Haridas S."/>
            <person name="Skiadas P."/>
            <person name="Martin F."/>
            <person name="Groenewald J.Z."/>
            <person name="Crous P.W."/>
            <person name="Seidl M.F."/>
        </authorList>
    </citation>
    <scope>NUCLEOTIDE SEQUENCE [LARGE SCALE GENOMIC DNA]</scope>
    <source>
        <strain evidence="2 3">CBS 123371</strain>
    </source>
</reference>